<feature type="domain" description="Serine aminopeptidase S33" evidence="1">
    <location>
        <begin position="204"/>
        <end position="262"/>
    </location>
</feature>
<protein>
    <recommendedName>
        <fullName evidence="1">Serine aminopeptidase S33 domain-containing protein</fullName>
    </recommendedName>
</protein>
<evidence type="ECO:0000313" key="3">
    <source>
        <dbReference type="Proteomes" id="UP000319525"/>
    </source>
</evidence>
<dbReference type="EMBL" id="BJML01000020">
    <property type="protein sequence ID" value="GEB47424.1"/>
    <property type="molecule type" value="Genomic_DNA"/>
</dbReference>
<reference evidence="2 3" key="1">
    <citation type="submission" date="2019-06" db="EMBL/GenBank/DDBJ databases">
        <title>Whole genome shotgun sequence of Microbacterium testaceum NBRC 12675.</title>
        <authorList>
            <person name="Hosoyama A."/>
            <person name="Uohara A."/>
            <person name="Ohji S."/>
            <person name="Ichikawa N."/>
        </authorList>
    </citation>
    <scope>NUCLEOTIDE SEQUENCE [LARGE SCALE GENOMIC DNA]</scope>
    <source>
        <strain evidence="2 3">NBRC 12675</strain>
    </source>
</reference>
<accession>A0A4Y3QPZ4</accession>
<dbReference type="Pfam" id="PF12146">
    <property type="entry name" value="Hydrolase_4"/>
    <property type="match status" value="1"/>
</dbReference>
<sequence length="378" mass="39908">MIRSLAVGTGVAAATVAVAHTALAGYVARRLIAPKAPKVYAPITVAGDTVTVPATRESREPGTYGLWLDDGRHVVVGEPLRIDKNRVVRTLASRPDGLEDGDAVATWTSQSIGAPEEVGPTRHVSVPLRRGGVAEAWEVGDRENADGRWTIHVHGLRSSRNGALRSTPASADAGWMSLVVSYAGDEECAPADSLPSTLGTREWRDVDDAISYAVEQGAREIVVVAWSMGGTIAMLALEQSAHRDRVTGLVLVAPALDWTRVVENAVAGARLPRSVAGSSMRILGSSLGARALGLVEAVDARALNWVDGPRPAPQVPTLIVHSLRDPVVPVSGSLAYVKRHPEAELVAFDTTGHCNEANQDATRFHDAISGFLRGLGHG</sequence>
<dbReference type="GeneID" id="57146037"/>
<dbReference type="OrthoDB" id="8111537at2"/>
<dbReference type="RefSeq" id="WP_103211023.1">
    <property type="nucleotide sequence ID" value="NZ_BJML01000020.1"/>
</dbReference>
<gene>
    <name evidence="2" type="ORF">MTE01_33690</name>
</gene>
<comment type="caution">
    <text evidence="2">The sequence shown here is derived from an EMBL/GenBank/DDBJ whole genome shotgun (WGS) entry which is preliminary data.</text>
</comment>
<name>A0A4Y3QPZ4_MICTE</name>
<dbReference type="InterPro" id="IPR029058">
    <property type="entry name" value="AB_hydrolase_fold"/>
</dbReference>
<evidence type="ECO:0000313" key="2">
    <source>
        <dbReference type="EMBL" id="GEB47424.1"/>
    </source>
</evidence>
<organism evidence="2 3">
    <name type="scientific">Microbacterium testaceum</name>
    <name type="common">Aureobacterium testaceum</name>
    <name type="synonym">Brevibacterium testaceum</name>
    <dbReference type="NCBI Taxonomy" id="2033"/>
    <lineage>
        <taxon>Bacteria</taxon>
        <taxon>Bacillati</taxon>
        <taxon>Actinomycetota</taxon>
        <taxon>Actinomycetes</taxon>
        <taxon>Micrococcales</taxon>
        <taxon>Microbacteriaceae</taxon>
        <taxon>Microbacterium</taxon>
    </lineage>
</organism>
<dbReference type="Proteomes" id="UP000319525">
    <property type="component" value="Unassembled WGS sequence"/>
</dbReference>
<evidence type="ECO:0000259" key="1">
    <source>
        <dbReference type="Pfam" id="PF12146"/>
    </source>
</evidence>
<dbReference type="InterPro" id="IPR022742">
    <property type="entry name" value="Hydrolase_4"/>
</dbReference>
<dbReference type="GO" id="GO:0016787">
    <property type="term" value="F:hydrolase activity"/>
    <property type="evidence" value="ECO:0007669"/>
    <property type="project" value="InterPro"/>
</dbReference>
<dbReference type="Gene3D" id="3.40.50.1820">
    <property type="entry name" value="alpha/beta hydrolase"/>
    <property type="match status" value="1"/>
</dbReference>
<dbReference type="AlphaFoldDB" id="A0A4Y3QPZ4"/>
<dbReference type="SUPFAM" id="SSF53474">
    <property type="entry name" value="alpha/beta-Hydrolases"/>
    <property type="match status" value="1"/>
</dbReference>
<proteinExistence type="predicted"/>